<dbReference type="RefSeq" id="WP_184020405.1">
    <property type="nucleotide sequence ID" value="NZ_JACHFD010000018.1"/>
</dbReference>
<dbReference type="Proteomes" id="UP000557717">
    <property type="component" value="Unassembled WGS sequence"/>
</dbReference>
<gene>
    <name evidence="2" type="ORF">HNR46_003194</name>
</gene>
<sequence length="264" mass="30384">MKSVALKLPKPLTFYPTKITNEKRLRQLIQDLRPRRLEADLIRLGPATDGGYMVPNDLNGITACFSPGVDVNSKFEKACAELGMNVFMADASVSGPAESHDLFHFDKKFIGSFSSDEFIAINEWLEEKAKQVVGGDWLLQMDIEGFEYETIYSMSEEFQKRFRIMVIEFHRLESLFSELGFGFIERVFRKILSTHQCVHIHPNNIADSTKCYGFEIPWFAEFTFLRKDFVTENGWVSDLPHRLDCPCDPSRADLALDSVWFKNE</sequence>
<evidence type="ECO:0000259" key="1">
    <source>
        <dbReference type="Pfam" id="PF05050"/>
    </source>
</evidence>
<evidence type="ECO:0000313" key="2">
    <source>
        <dbReference type="EMBL" id="MBB5352944.1"/>
    </source>
</evidence>
<dbReference type="EMBL" id="JACHFD010000018">
    <property type="protein sequence ID" value="MBB5352944.1"/>
    <property type="molecule type" value="Genomic_DNA"/>
</dbReference>
<reference evidence="2 3" key="1">
    <citation type="submission" date="2020-08" db="EMBL/GenBank/DDBJ databases">
        <title>Genomic Encyclopedia of Type Strains, Phase IV (KMG-IV): sequencing the most valuable type-strain genomes for metagenomic binning, comparative biology and taxonomic classification.</title>
        <authorList>
            <person name="Goeker M."/>
        </authorList>
    </citation>
    <scope>NUCLEOTIDE SEQUENCE [LARGE SCALE GENOMIC DNA]</scope>
    <source>
        <strain evidence="2 3">YC6886</strain>
    </source>
</reference>
<dbReference type="InterPro" id="IPR006342">
    <property type="entry name" value="FkbM_mtfrase"/>
</dbReference>
<comment type="caution">
    <text evidence="2">The sequence shown here is derived from an EMBL/GenBank/DDBJ whole genome shotgun (WGS) entry which is preliminary data.</text>
</comment>
<accession>A0A840VBL7</accession>
<feature type="domain" description="Methyltransferase FkbM" evidence="1">
    <location>
        <begin position="116"/>
        <end position="178"/>
    </location>
</feature>
<organism evidence="2 3">
    <name type="scientific">Haloferula luteola</name>
    <dbReference type="NCBI Taxonomy" id="595692"/>
    <lineage>
        <taxon>Bacteria</taxon>
        <taxon>Pseudomonadati</taxon>
        <taxon>Verrucomicrobiota</taxon>
        <taxon>Verrucomicrobiia</taxon>
        <taxon>Verrucomicrobiales</taxon>
        <taxon>Verrucomicrobiaceae</taxon>
        <taxon>Haloferula</taxon>
    </lineage>
</organism>
<protein>
    <recommendedName>
        <fullName evidence="1">Methyltransferase FkbM domain-containing protein</fullName>
    </recommendedName>
</protein>
<proteinExistence type="predicted"/>
<dbReference type="AlphaFoldDB" id="A0A840VBL7"/>
<name>A0A840VBL7_9BACT</name>
<dbReference type="Pfam" id="PF05050">
    <property type="entry name" value="Methyltransf_21"/>
    <property type="match status" value="1"/>
</dbReference>
<keyword evidence="3" id="KW-1185">Reference proteome</keyword>
<evidence type="ECO:0000313" key="3">
    <source>
        <dbReference type="Proteomes" id="UP000557717"/>
    </source>
</evidence>